<dbReference type="InterPro" id="IPR029063">
    <property type="entry name" value="SAM-dependent_MTases_sf"/>
</dbReference>
<dbReference type="SUPFAM" id="SSF53335">
    <property type="entry name" value="S-adenosyl-L-methionine-dependent methyltransferases"/>
    <property type="match status" value="1"/>
</dbReference>
<keyword evidence="2" id="KW-1185">Reference proteome</keyword>
<dbReference type="RefSeq" id="XP_033593130.1">
    <property type="nucleotide sequence ID" value="XM_033730631.1"/>
</dbReference>
<reference evidence="1" key="1">
    <citation type="journal article" date="2020" name="Stud. Mycol.">
        <title>101 Dothideomycetes genomes: a test case for predicting lifestyles and emergence of pathogens.</title>
        <authorList>
            <person name="Haridas S."/>
            <person name="Albert R."/>
            <person name="Binder M."/>
            <person name="Bloem J."/>
            <person name="Labutti K."/>
            <person name="Salamov A."/>
            <person name="Andreopoulos B."/>
            <person name="Baker S."/>
            <person name="Barry K."/>
            <person name="Bills G."/>
            <person name="Bluhm B."/>
            <person name="Cannon C."/>
            <person name="Castanera R."/>
            <person name="Culley D."/>
            <person name="Daum C."/>
            <person name="Ezra D."/>
            <person name="Gonzalez J."/>
            <person name="Henrissat B."/>
            <person name="Kuo A."/>
            <person name="Liang C."/>
            <person name="Lipzen A."/>
            <person name="Lutzoni F."/>
            <person name="Magnuson J."/>
            <person name="Mondo S."/>
            <person name="Nolan M."/>
            <person name="Ohm R."/>
            <person name="Pangilinan J."/>
            <person name="Park H.-J."/>
            <person name="Ramirez L."/>
            <person name="Alfaro M."/>
            <person name="Sun H."/>
            <person name="Tritt A."/>
            <person name="Yoshinaga Y."/>
            <person name="Zwiers L.-H."/>
            <person name="Turgeon B."/>
            <person name="Goodwin S."/>
            <person name="Spatafora J."/>
            <person name="Crous P."/>
            <person name="Grigoriev I."/>
        </authorList>
    </citation>
    <scope>NUCLEOTIDE SEQUENCE</scope>
    <source>
        <strain evidence="1">CBS 113389</strain>
    </source>
</reference>
<dbReference type="EMBL" id="MU001632">
    <property type="protein sequence ID" value="KAF2486561.1"/>
    <property type="molecule type" value="Genomic_DNA"/>
</dbReference>
<dbReference type="OrthoDB" id="407325at2759"/>
<evidence type="ECO:0000313" key="1">
    <source>
        <dbReference type="EMBL" id="KAF2486561.1"/>
    </source>
</evidence>
<dbReference type="Pfam" id="PF10294">
    <property type="entry name" value="Methyltransf_16"/>
    <property type="match status" value="1"/>
</dbReference>
<evidence type="ECO:0000313" key="2">
    <source>
        <dbReference type="Proteomes" id="UP000799767"/>
    </source>
</evidence>
<sequence>MPPLTNAIQVLPPEGNEEEVEDIFASAPGLIFPDDTRNSHGDAGATIVYKSARFGEVELKTADPVGEGERLLFGHYLWNAGIKLAGLVGEEGDHGGEEGLKWRVEGEDVLELGSGVGLVGIVATLAGAKRVVLSDYPAPAGLDNLRQNAARAIPAHLTGAYRIQGHQWGELTSTFAQDNQHAFTRILAADCLWMSHQHLNLVHSILHFMTLDPAGRALVVAGFHTGRETLAAFFDICAEQGLSMEEIYEEDVHGVKKEWVRERTDGATENVTERKQWLVIARLKRA</sequence>
<gene>
    <name evidence="1" type="ORF">BDY17DRAFT_245438</name>
</gene>
<accession>A0A6A6Q3E2</accession>
<dbReference type="PANTHER" id="PTHR14614">
    <property type="entry name" value="HEPATOCELLULAR CARCINOMA-ASSOCIATED ANTIGEN"/>
    <property type="match status" value="1"/>
</dbReference>
<dbReference type="Proteomes" id="UP000799767">
    <property type="component" value="Unassembled WGS sequence"/>
</dbReference>
<protein>
    <recommendedName>
        <fullName evidence="3">Methyltransferase-domain-containing protein</fullName>
    </recommendedName>
</protein>
<name>A0A6A6Q3E2_9PEZI</name>
<dbReference type="GeneID" id="54471633"/>
<dbReference type="GO" id="GO:0005737">
    <property type="term" value="C:cytoplasm"/>
    <property type="evidence" value="ECO:0007669"/>
    <property type="project" value="TreeGrafter"/>
</dbReference>
<proteinExistence type="predicted"/>
<dbReference type="AlphaFoldDB" id="A0A6A6Q3E2"/>
<dbReference type="InterPro" id="IPR019410">
    <property type="entry name" value="Methyltransf_16"/>
</dbReference>
<dbReference type="PANTHER" id="PTHR14614:SF104">
    <property type="entry name" value="N-METHYLTRANSFERASE, PUTATIVE (AFU_ORTHOLOGUE AFUA_1G17750)-RELATED"/>
    <property type="match status" value="1"/>
</dbReference>
<dbReference type="Gene3D" id="3.40.50.150">
    <property type="entry name" value="Vaccinia Virus protein VP39"/>
    <property type="match status" value="1"/>
</dbReference>
<evidence type="ECO:0008006" key="3">
    <source>
        <dbReference type="Google" id="ProtNLM"/>
    </source>
</evidence>
<organism evidence="1 2">
    <name type="scientific">Neohortaea acidophila</name>
    <dbReference type="NCBI Taxonomy" id="245834"/>
    <lineage>
        <taxon>Eukaryota</taxon>
        <taxon>Fungi</taxon>
        <taxon>Dikarya</taxon>
        <taxon>Ascomycota</taxon>
        <taxon>Pezizomycotina</taxon>
        <taxon>Dothideomycetes</taxon>
        <taxon>Dothideomycetidae</taxon>
        <taxon>Mycosphaerellales</taxon>
        <taxon>Teratosphaeriaceae</taxon>
        <taxon>Neohortaea</taxon>
    </lineage>
</organism>
<dbReference type="GO" id="GO:0008757">
    <property type="term" value="F:S-adenosylmethionine-dependent methyltransferase activity"/>
    <property type="evidence" value="ECO:0007669"/>
    <property type="project" value="UniProtKB-ARBA"/>
</dbReference>